<evidence type="ECO:0000313" key="3">
    <source>
        <dbReference type="Proteomes" id="UP000191931"/>
    </source>
</evidence>
<feature type="region of interest" description="Disordered" evidence="1">
    <location>
        <begin position="1"/>
        <end position="24"/>
    </location>
</feature>
<dbReference type="EMBL" id="FWEV01000142">
    <property type="protein sequence ID" value="SLM30435.1"/>
    <property type="molecule type" value="Genomic_DNA"/>
</dbReference>
<proteinExistence type="predicted"/>
<name>A0A1W1HDI3_9BACT</name>
<keyword evidence="3" id="KW-1185">Reference proteome</keyword>
<organism evidence="2 3">
    <name type="scientific">Desulfamplus magnetovallimortis</name>
    <dbReference type="NCBI Taxonomy" id="1246637"/>
    <lineage>
        <taxon>Bacteria</taxon>
        <taxon>Pseudomonadati</taxon>
        <taxon>Thermodesulfobacteriota</taxon>
        <taxon>Desulfobacteria</taxon>
        <taxon>Desulfobacterales</taxon>
        <taxon>Desulfobacteraceae</taxon>
        <taxon>Desulfamplus</taxon>
    </lineage>
</organism>
<dbReference type="Proteomes" id="UP000191931">
    <property type="component" value="Unassembled WGS sequence"/>
</dbReference>
<evidence type="ECO:0000256" key="1">
    <source>
        <dbReference type="SAM" id="MobiDB-lite"/>
    </source>
</evidence>
<dbReference type="AlphaFoldDB" id="A0A1W1HDI3"/>
<protein>
    <submittedName>
        <fullName evidence="2">Uncharacterized protein</fullName>
    </submittedName>
</protein>
<gene>
    <name evidence="2" type="ORF">MTBBW1_2260002</name>
</gene>
<evidence type="ECO:0000313" key="2">
    <source>
        <dbReference type="EMBL" id="SLM30435.1"/>
    </source>
</evidence>
<sequence length="42" mass="4992">MSQDDDDVQDKNLEHPVNQGYPDSDKCNKYPIWRIYLCSFTI</sequence>
<accession>A0A1W1HDI3</accession>
<reference evidence="2 3" key="1">
    <citation type="submission" date="2017-03" db="EMBL/GenBank/DDBJ databases">
        <authorList>
            <person name="Afonso C.L."/>
            <person name="Miller P.J."/>
            <person name="Scott M.A."/>
            <person name="Spackman E."/>
            <person name="Goraichik I."/>
            <person name="Dimitrov K.M."/>
            <person name="Suarez D.L."/>
            <person name="Swayne D.E."/>
        </authorList>
    </citation>
    <scope>NUCLEOTIDE SEQUENCE [LARGE SCALE GENOMIC DNA]</scope>
    <source>
        <strain evidence="2">PRJEB14757</strain>
    </source>
</reference>